<dbReference type="PATRIC" id="fig|1605367.3.peg.2856"/>
<keyword evidence="1" id="KW-1133">Transmembrane helix</keyword>
<dbReference type="STRING" id="1605367.AFM12_07415"/>
<protein>
    <recommendedName>
        <fullName evidence="4">DUF3667 domain-containing protein</fullName>
    </recommendedName>
</protein>
<dbReference type="AlphaFoldDB" id="A0A0P7C5B1"/>
<reference evidence="2 3" key="1">
    <citation type="submission" date="2015-07" db="EMBL/GenBank/DDBJ databases">
        <title>The draft genome sequence of Leadbetterella sp. JN14-9.</title>
        <authorList>
            <person name="Liu Y."/>
            <person name="Du J."/>
            <person name="Shao Z."/>
        </authorList>
    </citation>
    <scope>NUCLEOTIDE SEQUENCE [LARGE SCALE GENOMIC DNA]</scope>
    <source>
        <strain evidence="2 3">JN14-9</strain>
    </source>
</reference>
<dbReference type="RefSeq" id="WP_055146071.1">
    <property type="nucleotide sequence ID" value="NZ_JXSZ01000006.1"/>
</dbReference>
<gene>
    <name evidence="2" type="ORF">AFM12_07415</name>
</gene>
<feature type="transmembrane region" description="Helical" evidence="1">
    <location>
        <begin position="147"/>
        <end position="171"/>
    </location>
</feature>
<keyword evidence="1" id="KW-0472">Membrane</keyword>
<evidence type="ECO:0008006" key="4">
    <source>
        <dbReference type="Google" id="ProtNLM"/>
    </source>
</evidence>
<name>A0A0P7C5B1_9BACT</name>
<dbReference type="OrthoDB" id="7446256at2"/>
<comment type="caution">
    <text evidence="2">The sequence shown here is derived from an EMBL/GenBank/DDBJ whole genome shotgun (WGS) entry which is preliminary data.</text>
</comment>
<accession>A0A0P7C5B1</accession>
<feature type="transmembrane region" description="Helical" evidence="1">
    <location>
        <begin position="177"/>
        <end position="199"/>
    </location>
</feature>
<feature type="transmembrane region" description="Helical" evidence="1">
    <location>
        <begin position="121"/>
        <end position="140"/>
    </location>
</feature>
<proteinExistence type="predicted"/>
<evidence type="ECO:0000256" key="1">
    <source>
        <dbReference type="SAM" id="Phobius"/>
    </source>
</evidence>
<dbReference type="EMBL" id="LGTQ01000006">
    <property type="protein sequence ID" value="KPM48455.1"/>
    <property type="molecule type" value="Genomic_DNA"/>
</dbReference>
<evidence type="ECO:0000313" key="2">
    <source>
        <dbReference type="EMBL" id="KPM48455.1"/>
    </source>
</evidence>
<dbReference type="Pfam" id="PF12412">
    <property type="entry name" value="DUF3667"/>
    <property type="match status" value="1"/>
</dbReference>
<feature type="transmembrane region" description="Helical" evidence="1">
    <location>
        <begin position="72"/>
        <end position="89"/>
    </location>
</feature>
<dbReference type="Proteomes" id="UP000050454">
    <property type="component" value="Unassembled WGS sequence"/>
</dbReference>
<dbReference type="InterPro" id="IPR022134">
    <property type="entry name" value="DUF3667"/>
</dbReference>
<evidence type="ECO:0000313" key="3">
    <source>
        <dbReference type="Proteomes" id="UP000050454"/>
    </source>
</evidence>
<feature type="transmembrane region" description="Helical" evidence="1">
    <location>
        <begin position="211"/>
        <end position="231"/>
    </location>
</feature>
<keyword evidence="3" id="KW-1185">Reference proteome</keyword>
<organism evidence="2 3">
    <name type="scientific">Jiulongibacter sediminis</name>
    <dbReference type="NCBI Taxonomy" id="1605367"/>
    <lineage>
        <taxon>Bacteria</taxon>
        <taxon>Pseudomonadati</taxon>
        <taxon>Bacteroidota</taxon>
        <taxon>Cytophagia</taxon>
        <taxon>Cytophagales</taxon>
        <taxon>Leadbetterellaceae</taxon>
        <taxon>Jiulongibacter</taxon>
    </lineage>
</organism>
<sequence>MNCKNCGADLSGNFCAECGAPAKLKRIDAHYIIHEIEHVLHLDKGIFYTLKELFIRPGKSVREFILETRNRLVKPIIFIILTSLVYSILNSTFHFEDGYVTYGSLPDGSVKKILTWVQSHYGYANILMSVFIAFWLKLFFRKYEFNFFEIIILLCYVVGVGMILLGVFGVLESFTSWPLTSIGAYLFFLYATWAIGQFYESKFANYLKAFFAYLLGYMSFLIVLLLVGFLVDLVLK</sequence>
<keyword evidence="1" id="KW-0812">Transmembrane</keyword>